<reference evidence="1" key="1">
    <citation type="submission" date="2020-07" db="EMBL/GenBank/DDBJ databases">
        <title>Multicomponent nature underlies the extraordinary mechanical properties of spider dragline silk.</title>
        <authorList>
            <person name="Kono N."/>
            <person name="Nakamura H."/>
            <person name="Mori M."/>
            <person name="Yoshida Y."/>
            <person name="Ohtoshi R."/>
            <person name="Malay A.D."/>
            <person name="Moran D.A.P."/>
            <person name="Tomita M."/>
            <person name="Numata K."/>
            <person name="Arakawa K."/>
        </authorList>
    </citation>
    <scope>NUCLEOTIDE SEQUENCE</scope>
</reference>
<accession>A0A8X6I1P0</accession>
<dbReference type="AlphaFoldDB" id="A0A8X6I1P0"/>
<name>A0A8X6I1P0_TRICU</name>
<evidence type="ECO:0000313" key="1">
    <source>
        <dbReference type="EMBL" id="GFR13819.1"/>
    </source>
</evidence>
<keyword evidence="2" id="KW-1185">Reference proteome</keyword>
<organism evidence="1 2">
    <name type="scientific">Trichonephila clavata</name>
    <name type="common">Joro spider</name>
    <name type="synonym">Nephila clavata</name>
    <dbReference type="NCBI Taxonomy" id="2740835"/>
    <lineage>
        <taxon>Eukaryota</taxon>
        <taxon>Metazoa</taxon>
        <taxon>Ecdysozoa</taxon>
        <taxon>Arthropoda</taxon>
        <taxon>Chelicerata</taxon>
        <taxon>Arachnida</taxon>
        <taxon>Araneae</taxon>
        <taxon>Araneomorphae</taxon>
        <taxon>Entelegynae</taxon>
        <taxon>Araneoidea</taxon>
        <taxon>Nephilidae</taxon>
        <taxon>Trichonephila</taxon>
    </lineage>
</organism>
<comment type="caution">
    <text evidence="1">The sequence shown here is derived from an EMBL/GenBank/DDBJ whole genome shotgun (WGS) entry which is preliminary data.</text>
</comment>
<protein>
    <submittedName>
        <fullName evidence="1">Uncharacterized protein</fullName>
    </submittedName>
</protein>
<dbReference type="Proteomes" id="UP000887116">
    <property type="component" value="Unassembled WGS sequence"/>
</dbReference>
<proteinExistence type="predicted"/>
<gene>
    <name evidence="1" type="ORF">TNCT_284401</name>
</gene>
<dbReference type="EMBL" id="BMAO01017173">
    <property type="protein sequence ID" value="GFR13819.1"/>
    <property type="molecule type" value="Genomic_DNA"/>
</dbReference>
<sequence>MSTIVISDPLWYNPNGISVDCISDLSLSLRMTAIPTGNYGNAQVFRIMGFAPQSYRITSSLSECSNTTKAPIGSLMQV</sequence>
<evidence type="ECO:0000313" key="2">
    <source>
        <dbReference type="Proteomes" id="UP000887116"/>
    </source>
</evidence>